<sequence length="312" mass="36886">MDNRRNKKSVNDEYNSQPVQKASTWVFQKWRRTTKNASSSTSSVHEQQPREEQPPEEQPQEEPEYTHNRRSVHRQRVRKWAILDDESENWSTNVEQFYLNGDAPFCYSGHIQGWVGRMMNWRLRQQQKGATDMRWSILPPQFYDYLVDSCTKNTVSFANGKSSPFPSFFDVDYVYFPLCVENNEWLLVQVELRNVNLVMFCSECFSSEKYRRAVHPKLMQISVYFCALFVNIKYFKKTGFPPKVMSFEVNEDYVQSQADLRGNQGVHACMLMEHLVTGKPLNISNNFRESCIAYRRFMADQIYFWRCLPCPG</sequence>
<evidence type="ECO:0000256" key="2">
    <source>
        <dbReference type="ARBA" id="ARBA00022670"/>
    </source>
</evidence>
<feature type="domain" description="Ubiquitin-like protease family profile" evidence="5">
    <location>
        <begin position="124"/>
        <end position="302"/>
    </location>
</feature>
<protein>
    <recommendedName>
        <fullName evidence="5">Ubiquitin-like protease family profile domain-containing protein</fullName>
    </recommendedName>
</protein>
<accession>A0A5N6N2M7</accession>
<dbReference type="InterPro" id="IPR038765">
    <property type="entry name" value="Papain-like_cys_pep_sf"/>
</dbReference>
<evidence type="ECO:0000256" key="1">
    <source>
        <dbReference type="ARBA" id="ARBA00005234"/>
    </source>
</evidence>
<evidence type="ECO:0000313" key="7">
    <source>
        <dbReference type="Proteomes" id="UP000326396"/>
    </source>
</evidence>
<comment type="similarity">
    <text evidence="1">Belongs to the peptidase C48 family.</text>
</comment>
<gene>
    <name evidence="6" type="ORF">E3N88_28513</name>
</gene>
<comment type="caution">
    <text evidence="6">The sequence shown here is derived from an EMBL/GenBank/DDBJ whole genome shotgun (WGS) entry which is preliminary data.</text>
</comment>
<keyword evidence="2" id="KW-0645">Protease</keyword>
<dbReference type="GO" id="GO:0006508">
    <property type="term" value="P:proteolysis"/>
    <property type="evidence" value="ECO:0007669"/>
    <property type="project" value="UniProtKB-KW"/>
</dbReference>
<dbReference type="Pfam" id="PF02902">
    <property type="entry name" value="Peptidase_C48"/>
    <property type="match status" value="1"/>
</dbReference>
<feature type="compositionally biased region" description="Acidic residues" evidence="4">
    <location>
        <begin position="54"/>
        <end position="63"/>
    </location>
</feature>
<evidence type="ECO:0000259" key="5">
    <source>
        <dbReference type="Pfam" id="PF02902"/>
    </source>
</evidence>
<keyword evidence="3" id="KW-0378">Hydrolase</keyword>
<feature type="region of interest" description="Disordered" evidence="4">
    <location>
        <begin position="25"/>
        <end position="70"/>
    </location>
</feature>
<evidence type="ECO:0000313" key="6">
    <source>
        <dbReference type="EMBL" id="KAD4179922.1"/>
    </source>
</evidence>
<dbReference type="Gene3D" id="3.40.395.10">
    <property type="entry name" value="Adenoviral Proteinase, Chain A"/>
    <property type="match status" value="1"/>
</dbReference>
<keyword evidence="7" id="KW-1185">Reference proteome</keyword>
<dbReference type="Proteomes" id="UP000326396">
    <property type="component" value="Linkage Group LG4"/>
</dbReference>
<feature type="compositionally biased region" description="Polar residues" evidence="4">
    <location>
        <begin position="35"/>
        <end position="45"/>
    </location>
</feature>
<dbReference type="AlphaFoldDB" id="A0A5N6N2M7"/>
<evidence type="ECO:0000256" key="4">
    <source>
        <dbReference type="SAM" id="MobiDB-lite"/>
    </source>
</evidence>
<evidence type="ECO:0000256" key="3">
    <source>
        <dbReference type="ARBA" id="ARBA00022801"/>
    </source>
</evidence>
<dbReference type="OrthoDB" id="1642728at2759"/>
<organism evidence="6 7">
    <name type="scientific">Mikania micrantha</name>
    <name type="common">bitter vine</name>
    <dbReference type="NCBI Taxonomy" id="192012"/>
    <lineage>
        <taxon>Eukaryota</taxon>
        <taxon>Viridiplantae</taxon>
        <taxon>Streptophyta</taxon>
        <taxon>Embryophyta</taxon>
        <taxon>Tracheophyta</taxon>
        <taxon>Spermatophyta</taxon>
        <taxon>Magnoliopsida</taxon>
        <taxon>eudicotyledons</taxon>
        <taxon>Gunneridae</taxon>
        <taxon>Pentapetalae</taxon>
        <taxon>asterids</taxon>
        <taxon>campanulids</taxon>
        <taxon>Asterales</taxon>
        <taxon>Asteraceae</taxon>
        <taxon>Asteroideae</taxon>
        <taxon>Heliantheae alliance</taxon>
        <taxon>Eupatorieae</taxon>
        <taxon>Mikania</taxon>
    </lineage>
</organism>
<name>A0A5N6N2M7_9ASTR</name>
<dbReference type="GO" id="GO:0008234">
    <property type="term" value="F:cysteine-type peptidase activity"/>
    <property type="evidence" value="ECO:0007669"/>
    <property type="project" value="InterPro"/>
</dbReference>
<dbReference type="SUPFAM" id="SSF54001">
    <property type="entry name" value="Cysteine proteinases"/>
    <property type="match status" value="1"/>
</dbReference>
<dbReference type="InterPro" id="IPR003653">
    <property type="entry name" value="Peptidase_C48_C"/>
</dbReference>
<reference evidence="6 7" key="1">
    <citation type="submission" date="2019-05" db="EMBL/GenBank/DDBJ databases">
        <title>Mikania micrantha, genome provides insights into the molecular mechanism of rapid growth.</title>
        <authorList>
            <person name="Liu B."/>
        </authorList>
    </citation>
    <scope>NUCLEOTIDE SEQUENCE [LARGE SCALE GENOMIC DNA]</scope>
    <source>
        <strain evidence="6">NLD-2019</strain>
        <tissue evidence="6">Leaf</tissue>
    </source>
</reference>
<proteinExistence type="inferred from homology"/>
<dbReference type="EMBL" id="SZYD01000014">
    <property type="protein sequence ID" value="KAD4179922.1"/>
    <property type="molecule type" value="Genomic_DNA"/>
</dbReference>